<reference evidence="6" key="2">
    <citation type="submission" date="2018-04" db="EMBL/GenBank/DDBJ databases">
        <title>Complete genome sequence of Sulfodiicoccus acidiphilus strain HS-1.</title>
        <authorList>
            <person name="Sakai H.D."/>
            <person name="Kurosawa N."/>
        </authorList>
    </citation>
    <scope>NUCLEOTIDE SEQUENCE [LARGE SCALE GENOMIC DNA]</scope>
    <source>
        <strain evidence="6">HS-1</strain>
    </source>
</reference>
<evidence type="ECO:0000313" key="5">
    <source>
        <dbReference type="EMBL" id="GGU05057.1"/>
    </source>
</evidence>
<evidence type="ECO:0000313" key="4">
    <source>
        <dbReference type="EMBL" id="BBD72087.1"/>
    </source>
</evidence>
<keyword evidence="6" id="KW-1185">Reference proteome</keyword>
<name>A0A348B1N5_9CREN</name>
<dbReference type="InterPro" id="IPR001890">
    <property type="entry name" value="RNA-binding_CRM"/>
</dbReference>
<dbReference type="PROSITE" id="PS51295">
    <property type="entry name" value="CRM"/>
    <property type="match status" value="1"/>
</dbReference>
<reference evidence="5" key="4">
    <citation type="submission" date="2020-09" db="EMBL/GenBank/DDBJ databases">
        <authorList>
            <person name="Sun Q."/>
            <person name="Ohkuma M."/>
        </authorList>
    </citation>
    <scope>NUCLEOTIDE SEQUENCE</scope>
    <source>
        <strain evidence="5">JCM 31740</strain>
    </source>
</reference>
<dbReference type="SMART" id="SM01103">
    <property type="entry name" value="CRS1_YhbY"/>
    <property type="match status" value="1"/>
</dbReference>
<dbReference type="Proteomes" id="UP000276741">
    <property type="component" value="Chromosome"/>
</dbReference>
<dbReference type="InterPro" id="IPR035920">
    <property type="entry name" value="YhbY-like_sf"/>
</dbReference>
<feature type="domain" description="CRM" evidence="3">
    <location>
        <begin position="1"/>
        <end position="75"/>
    </location>
</feature>
<accession>A0A348B1N5</accession>
<dbReference type="GO" id="GO:0003723">
    <property type="term" value="F:RNA binding"/>
    <property type="evidence" value="ECO:0007669"/>
    <property type="project" value="UniProtKB-UniRule"/>
</dbReference>
<reference evidence="4" key="3">
    <citation type="journal article" date="2019" name="BMC Res. Notes">
        <title>Complete genome sequence of the Sulfodiicoccus acidiphilus strain HS-1T, the first crenarchaeon that lacks polB3, isolated from an acidic hot spring in Ohwaku-dani, Hakone, Japan.</title>
        <authorList>
            <person name="Sakai H.D."/>
            <person name="Kurosawa N."/>
        </authorList>
    </citation>
    <scope>NUCLEOTIDE SEQUENCE</scope>
    <source>
        <strain evidence="4">HS-1</strain>
    </source>
</reference>
<dbReference type="KEGG" id="sacd:HS1genome_0476"/>
<dbReference type="EMBL" id="BMQS01000032">
    <property type="protein sequence ID" value="GGU05057.1"/>
    <property type="molecule type" value="Genomic_DNA"/>
</dbReference>
<dbReference type="Pfam" id="PF01985">
    <property type="entry name" value="CRS1_YhbY"/>
    <property type="match status" value="1"/>
</dbReference>
<dbReference type="Proteomes" id="UP000616143">
    <property type="component" value="Unassembled WGS sequence"/>
</dbReference>
<gene>
    <name evidence="5" type="ORF">GCM10007116_21980</name>
    <name evidence="4" type="ORF">HS1genome_0476</name>
</gene>
<evidence type="ECO:0000259" key="3">
    <source>
        <dbReference type="PROSITE" id="PS51295"/>
    </source>
</evidence>
<reference evidence="5" key="1">
    <citation type="journal article" date="2014" name="Int. J. Syst. Evol. Microbiol.">
        <title>Complete genome sequence of Corynebacterium casei LMG S-19264T (=DSM 44701T), isolated from a smear-ripened cheese.</title>
        <authorList>
            <consortium name="US DOE Joint Genome Institute (JGI-PGF)"/>
            <person name="Walter F."/>
            <person name="Albersmeier A."/>
            <person name="Kalinowski J."/>
            <person name="Ruckert C."/>
        </authorList>
    </citation>
    <scope>NUCLEOTIDE SEQUENCE</scope>
    <source>
        <strain evidence="5">JCM 31740</strain>
    </source>
</reference>
<dbReference type="SUPFAM" id="SSF75471">
    <property type="entry name" value="YhbY-like"/>
    <property type="match status" value="1"/>
</dbReference>
<organism evidence="4 6">
    <name type="scientific">Sulfodiicoccus acidiphilus</name>
    <dbReference type="NCBI Taxonomy" id="1670455"/>
    <lineage>
        <taxon>Archaea</taxon>
        <taxon>Thermoproteota</taxon>
        <taxon>Thermoprotei</taxon>
        <taxon>Sulfolobales</taxon>
        <taxon>Sulfolobaceae</taxon>
        <taxon>Sulfodiicoccus</taxon>
    </lineage>
</organism>
<dbReference type="EMBL" id="AP018553">
    <property type="protein sequence ID" value="BBD72087.1"/>
    <property type="molecule type" value="Genomic_DNA"/>
</dbReference>
<dbReference type="OrthoDB" id="30785at2157"/>
<keyword evidence="1 2" id="KW-0694">RNA-binding</keyword>
<evidence type="ECO:0000313" key="6">
    <source>
        <dbReference type="Proteomes" id="UP000276741"/>
    </source>
</evidence>
<dbReference type="Gene3D" id="3.30.110.60">
    <property type="entry name" value="YhbY-like"/>
    <property type="match status" value="1"/>
</dbReference>
<dbReference type="AlphaFoldDB" id="A0A348B1N5"/>
<sequence length="76" mass="8402">MSVGKRGLTEGSLNEISKRLKREGILKVRMRVAVEDRERFAVDASRRLGAKLLEVRGNTFIVVRDEASTGRGKGSS</sequence>
<protein>
    <recommendedName>
        <fullName evidence="3">CRM domain-containing protein</fullName>
    </recommendedName>
</protein>
<proteinExistence type="predicted"/>
<evidence type="ECO:0000256" key="2">
    <source>
        <dbReference type="PROSITE-ProRule" id="PRU00626"/>
    </source>
</evidence>
<evidence type="ECO:0000256" key="1">
    <source>
        <dbReference type="ARBA" id="ARBA00022884"/>
    </source>
</evidence>